<keyword evidence="1" id="KW-1133">Transmembrane helix</keyword>
<keyword evidence="1" id="KW-0812">Transmembrane</keyword>
<name>A0A6C0EJ60_9ZZZZ</name>
<dbReference type="EMBL" id="MN738872">
    <property type="protein sequence ID" value="QHT29224.1"/>
    <property type="molecule type" value="Genomic_DNA"/>
</dbReference>
<organism evidence="2">
    <name type="scientific">viral metagenome</name>
    <dbReference type="NCBI Taxonomy" id="1070528"/>
    <lineage>
        <taxon>unclassified sequences</taxon>
        <taxon>metagenomes</taxon>
        <taxon>organismal metagenomes</taxon>
    </lineage>
</organism>
<sequence>MLHFVVIALISGGIASSAGITLWYGYKTYVTNRHTRGYIQIPPIIDIIPNIRNPTIHRVDYNSLRLRPNSIPIPIPIPIPRPSNILERNEDVPPKYEDIDLI</sequence>
<keyword evidence="1" id="KW-0472">Membrane</keyword>
<reference evidence="2" key="1">
    <citation type="journal article" date="2020" name="Nature">
        <title>Giant virus diversity and host interactions through global metagenomics.</title>
        <authorList>
            <person name="Schulz F."/>
            <person name="Roux S."/>
            <person name="Paez-Espino D."/>
            <person name="Jungbluth S."/>
            <person name="Walsh D.A."/>
            <person name="Denef V.J."/>
            <person name="McMahon K.D."/>
            <person name="Konstantinidis K.T."/>
            <person name="Eloe-Fadrosh E.A."/>
            <person name="Kyrpides N.C."/>
            <person name="Woyke T."/>
        </authorList>
    </citation>
    <scope>NUCLEOTIDE SEQUENCE</scope>
    <source>
        <strain evidence="2">GVMAG-M-3300001351-8</strain>
    </source>
</reference>
<dbReference type="AlphaFoldDB" id="A0A6C0EJ60"/>
<evidence type="ECO:0000313" key="2">
    <source>
        <dbReference type="EMBL" id="QHT29224.1"/>
    </source>
</evidence>
<accession>A0A6C0EJ60</accession>
<feature type="transmembrane region" description="Helical" evidence="1">
    <location>
        <begin position="6"/>
        <end position="26"/>
    </location>
</feature>
<proteinExistence type="predicted"/>
<evidence type="ECO:0000256" key="1">
    <source>
        <dbReference type="SAM" id="Phobius"/>
    </source>
</evidence>
<protein>
    <submittedName>
        <fullName evidence="2">Uncharacterized protein</fullName>
    </submittedName>
</protein>